<evidence type="ECO:0000256" key="3">
    <source>
        <dbReference type="ARBA" id="ARBA00023052"/>
    </source>
</evidence>
<dbReference type="InterPro" id="IPR051157">
    <property type="entry name" value="PDH/Transketolase"/>
</dbReference>
<dbReference type="Gene3D" id="3.40.50.920">
    <property type="match status" value="1"/>
</dbReference>
<evidence type="ECO:0000259" key="5">
    <source>
        <dbReference type="SMART" id="SM00861"/>
    </source>
</evidence>
<dbReference type="InterPro" id="IPR005475">
    <property type="entry name" value="Transketolase-like_Pyr-bd"/>
</dbReference>
<comment type="similarity">
    <text evidence="2">Belongs to the transketolase family.</text>
</comment>
<protein>
    <submittedName>
        <fullName evidence="6">Transketolase family protein</fullName>
    </submittedName>
</protein>
<dbReference type="InterPro" id="IPR029061">
    <property type="entry name" value="THDP-binding"/>
</dbReference>
<dbReference type="AlphaFoldDB" id="A0AAE3DAU3"/>
<dbReference type="Pfam" id="PF02779">
    <property type="entry name" value="Transket_pyr"/>
    <property type="match status" value="1"/>
</dbReference>
<keyword evidence="3" id="KW-0786">Thiamine pyrophosphate</keyword>
<keyword evidence="4" id="KW-0472">Membrane</keyword>
<keyword evidence="7" id="KW-1185">Reference proteome</keyword>
<dbReference type="Proteomes" id="UP001198220">
    <property type="component" value="Unassembled WGS sequence"/>
</dbReference>
<dbReference type="FunFam" id="3.40.50.970:FF:000129">
    <property type="entry name" value="Transketolase"/>
    <property type="match status" value="1"/>
</dbReference>
<dbReference type="Gene3D" id="3.40.50.970">
    <property type="match status" value="1"/>
</dbReference>
<dbReference type="EMBL" id="JAJEPS010000001">
    <property type="protein sequence ID" value="MCC2124881.1"/>
    <property type="molecule type" value="Genomic_DNA"/>
</dbReference>
<comment type="cofactor">
    <cofactor evidence="1">
        <name>thiamine diphosphate</name>
        <dbReference type="ChEBI" id="CHEBI:58937"/>
    </cofactor>
</comment>
<evidence type="ECO:0000256" key="4">
    <source>
        <dbReference type="SAM" id="Phobius"/>
    </source>
</evidence>
<keyword evidence="4" id="KW-0812">Transmembrane</keyword>
<evidence type="ECO:0000256" key="1">
    <source>
        <dbReference type="ARBA" id="ARBA00001964"/>
    </source>
</evidence>
<comment type="caution">
    <text evidence="6">The sequence shown here is derived from an EMBL/GenBank/DDBJ whole genome shotgun (WGS) entry which is preliminary data.</text>
</comment>
<keyword evidence="4" id="KW-1133">Transmembrane helix</keyword>
<dbReference type="PANTHER" id="PTHR43825">
    <property type="entry name" value="PYRUVATE DEHYDROGENASE E1 COMPONENT"/>
    <property type="match status" value="1"/>
</dbReference>
<dbReference type="InterPro" id="IPR033248">
    <property type="entry name" value="Transketolase_C"/>
</dbReference>
<feature type="transmembrane region" description="Helical" evidence="4">
    <location>
        <begin position="71"/>
        <end position="92"/>
    </location>
</feature>
<evidence type="ECO:0000256" key="2">
    <source>
        <dbReference type="ARBA" id="ARBA00007131"/>
    </source>
</evidence>
<dbReference type="Pfam" id="PF02780">
    <property type="entry name" value="Transketolase_C"/>
    <property type="match status" value="1"/>
</dbReference>
<feature type="domain" description="Transketolase-like pyrimidine-binding" evidence="5">
    <location>
        <begin position="3"/>
        <end position="168"/>
    </location>
</feature>
<evidence type="ECO:0000313" key="7">
    <source>
        <dbReference type="Proteomes" id="UP001198220"/>
    </source>
</evidence>
<dbReference type="SUPFAM" id="SSF52518">
    <property type="entry name" value="Thiamin diphosphate-binding fold (THDP-binding)"/>
    <property type="match status" value="1"/>
</dbReference>
<dbReference type="InterPro" id="IPR009014">
    <property type="entry name" value="Transketo_C/PFOR_II"/>
</dbReference>
<dbReference type="CDD" id="cd07033">
    <property type="entry name" value="TPP_PYR_DXS_TK_like"/>
    <property type="match status" value="1"/>
</dbReference>
<gene>
    <name evidence="6" type="ORF">LKD36_01660</name>
</gene>
<organism evidence="6 7">
    <name type="scientific">Hominiventricola filiformis</name>
    <dbReference type="NCBI Taxonomy" id="2885352"/>
    <lineage>
        <taxon>Bacteria</taxon>
        <taxon>Bacillati</taxon>
        <taxon>Bacillota</taxon>
        <taxon>Clostridia</taxon>
        <taxon>Lachnospirales</taxon>
        <taxon>Lachnospiraceae</taxon>
        <taxon>Hominiventricola</taxon>
    </lineage>
</organism>
<name>A0AAE3DAU3_9FIRM</name>
<reference evidence="6 7" key="1">
    <citation type="submission" date="2021-10" db="EMBL/GenBank/DDBJ databases">
        <title>Anaerobic single-cell dispensing facilitates the cultivation of human gut bacteria.</title>
        <authorList>
            <person name="Afrizal A."/>
        </authorList>
    </citation>
    <scope>NUCLEOTIDE SEQUENCE [LARGE SCALE GENOMIC DNA]</scope>
    <source>
        <strain evidence="6 7">CLA-AA-H276</strain>
    </source>
</reference>
<dbReference type="RefSeq" id="WP_308458424.1">
    <property type="nucleotide sequence ID" value="NZ_JAJEPS010000001.1"/>
</dbReference>
<evidence type="ECO:0000313" key="6">
    <source>
        <dbReference type="EMBL" id="MCC2124881.1"/>
    </source>
</evidence>
<sequence length="311" mass="32926">MAKAIREVYGETIKKYGELNKDIVVLDADVSGSTKSAMFGKEYPDRFYNCGICEYAMMGMAAGMAKSGKIPFVNTFAVFLTTLGSLAARTFMSYSGLPIKMMGAYGGMSDAFDGATHHALEDIAMMRTLPGVNVMVASDAQITDWMVKTAIEVKEPMYIRLSRDAAPDCHPADAKFELGKGMVVREGSDVTIIACGLMVSTAITAAEALAAKGISARVVDMYCIKPIDAELIEKCAKETGAVVTAEEHSVIGGLGGAVAEVLAKAGCAVPTEMVGMQDRHGESGPYKDILHKYGMDAEAVAAAAEKAVSRK</sequence>
<accession>A0AAE3DAU3</accession>
<dbReference type="PANTHER" id="PTHR43825:SF1">
    <property type="entry name" value="TRANSKETOLASE-LIKE PYRIMIDINE-BINDING DOMAIN-CONTAINING PROTEIN"/>
    <property type="match status" value="1"/>
</dbReference>
<proteinExistence type="inferred from homology"/>
<dbReference type="SMART" id="SM00861">
    <property type="entry name" value="Transket_pyr"/>
    <property type="match status" value="1"/>
</dbReference>
<dbReference type="SUPFAM" id="SSF52922">
    <property type="entry name" value="TK C-terminal domain-like"/>
    <property type="match status" value="1"/>
</dbReference>